<reference evidence="5 6" key="1">
    <citation type="submission" date="2024-09" db="EMBL/GenBank/DDBJ databases">
        <authorList>
            <person name="Sun Q."/>
            <person name="Mori K."/>
        </authorList>
    </citation>
    <scope>NUCLEOTIDE SEQUENCE [LARGE SCALE GENOMIC DNA]</scope>
    <source>
        <strain evidence="5 6">CECT 8286</strain>
    </source>
</reference>
<dbReference type="InterPro" id="IPR039513">
    <property type="entry name" value="PL-6"/>
</dbReference>
<dbReference type="Gene3D" id="2.60.40.10">
    <property type="entry name" value="Immunoglobulins"/>
    <property type="match status" value="1"/>
</dbReference>
<dbReference type="InterPro" id="IPR008964">
    <property type="entry name" value="Invasin/intimin_cell_adhesion"/>
</dbReference>
<dbReference type="NCBIfam" id="TIGR04183">
    <property type="entry name" value="Por_Secre_tail"/>
    <property type="match status" value="1"/>
</dbReference>
<dbReference type="Gene3D" id="2.60.120.200">
    <property type="match status" value="2"/>
</dbReference>
<comment type="caution">
    <text evidence="5">The sequence shown here is derived from an EMBL/GenBank/DDBJ whole genome shotgun (WGS) entry which is preliminary data.</text>
</comment>
<evidence type="ECO:0000256" key="3">
    <source>
        <dbReference type="SAM" id="SignalP"/>
    </source>
</evidence>
<dbReference type="Proteomes" id="UP001589605">
    <property type="component" value="Unassembled WGS sequence"/>
</dbReference>
<dbReference type="InterPro" id="IPR013320">
    <property type="entry name" value="ConA-like_dom_sf"/>
</dbReference>
<proteinExistence type="predicted"/>
<dbReference type="InterPro" id="IPR014895">
    <property type="entry name" value="Alginate_lyase_2"/>
</dbReference>
<dbReference type="SUPFAM" id="SSF49899">
    <property type="entry name" value="Concanavalin A-like lectins/glucanases"/>
    <property type="match status" value="2"/>
</dbReference>
<feature type="compositionally biased region" description="Low complexity" evidence="2">
    <location>
        <begin position="506"/>
        <end position="519"/>
    </location>
</feature>
<accession>A0ABV5F646</accession>
<dbReference type="EMBL" id="JBHMEZ010000032">
    <property type="protein sequence ID" value="MFB9054921.1"/>
    <property type="molecule type" value="Genomic_DNA"/>
</dbReference>
<dbReference type="InterPro" id="IPR003343">
    <property type="entry name" value="Big_2"/>
</dbReference>
<dbReference type="Pfam" id="PF14592">
    <property type="entry name" value="Chondroitinas_B"/>
    <property type="match status" value="1"/>
</dbReference>
<dbReference type="SMART" id="SM00635">
    <property type="entry name" value="BID_2"/>
    <property type="match status" value="2"/>
</dbReference>
<dbReference type="SUPFAM" id="SSF51126">
    <property type="entry name" value="Pectin lyase-like"/>
    <property type="match status" value="1"/>
</dbReference>
<feature type="signal peptide" evidence="3">
    <location>
        <begin position="1"/>
        <end position="27"/>
    </location>
</feature>
<dbReference type="Pfam" id="PF19190">
    <property type="entry name" value="BACON_2"/>
    <property type="match status" value="1"/>
</dbReference>
<sequence length="1572" mass="168875">MRQQLFSRMCQTTLCVIVFLCAFQTYGADYTVNSASEFNNLSLSPGDVVTWVNGTYSSDQRINFTANGSSSNPIILRAETPGGVIFTGQTNMDISGDFVIIDGFYWNGGAGSNNHIQFRKSSAYANNSTIRNCAFNNLTPSGTDKHRWIVLYGTNNTVENCSFLNKNSPGALILVELEYNDFNPVGHVIKDNYFFNFIKRDPSTTHSGDSETIRVGTSEFQDKSASVTVSGNYFYKADGENEIITNKSADNTYRNNTFRRCRGSLVMRHGARATVDGNYFLGENVEGTGGIRITDSYHVITNNYIQDVVSSGDKWNNGITLVGGSDTSGGITNGYQKVDDIVVENNTLYNVDSPIFYNDRSSYDPSGVLNNNVIYTTLTNIVSGDISGTGQSMTYNGNVYYGASLGISNNGFTEANPEFSASGEIYSASSSAVSGKGSSISNPHTNSMVGVSVGANFLDASGNSASGDYLTVSSVDEFTSEESTKTISVSSSVNWNASANQSWISVSPSSGNGNGSISVTASTNSSETSRTGTITVTGSGVSNQSINITQSGSADSGGNAGMPSDLMANCNQWKITYPTGVEDKTICDEPGNEFFYVNEAGNAIVFRAPIRSDNGTTPNSDNIRSELREREADGSKDIYWTTEGTHELYVKQAITHLPINKSQLVATQIHGNKADGIDDSMVMRLEDSHLFLSFNGGELRSNVTITENYTLGDIHEVIFKVIDGKHYCYYAEDGNLLSAYNNGSASQYLVQADGNDYVMDLNYDQSYFKVGNYTQSNPVKEGDDTDDPDNYGEVLVYDFSVSHGEGGEPTDPIAVTSVSFSSSTIDLALGSAQQLTATVSPSDATNKNVSYNSSSSSIVSVSSSGELTAVSEGNAIITVTTADGDFTDTVVVQVVAPSSGDNLALNKSISGTGTPDGDNTVANLVDGNTETRWSVSGMPQSATIDLGGTFTLGSTALVCYSDRAYQYTISVSSTENGTYTEVVNRSSNATSGSISSPISDEFDSVDARFVKITVTGASSYEGNWVSLLELSVFAGEGEPAIVDVTSVALNSSSINLEDGETEQLSATVSPSDATNQDVSYTSSNTSVATVNSNGLVEAISEGSATITVTTDDGSFTDTVAVTVNGTPNGTTPYSISKFQDYLAQCKLQSPLSGTEATDTEIISGYASNTFYVADGNKLAFYQSRDDAGTRQRSELRFLENWNVNDDQIFHANVNIVNQTCEQLTFMQIHDDANVGSGPNKPLLRVYQSEGHLWAAVKTDDGGTNTSHIDLGETPSGYFDCDIILDSGVMSVEINGSEKLNTNVSYWTYPSYWKNGVYLQDSGEATVYFNELTLTSNSTTTPPNTESTNVALEKSVSFSTEQSSNPASNLVDGDEDSRWSAQSYPVWATVDLGSLHTINSTEVICHNDRAYQYIIEVSTDGNNYTQVVDRSNNATLGSNSNPIADAFSNVDARYVRMTVTGANSYDGDWASIDELRVFGYAKSSTARTVLQEDQIAGITEPELALYPNPTTNRVNIRGAKAYHTLTVYDQVGKVIFNRPLDGETVDISNLKSGMYIFRLSGNETAVNKRIIKK</sequence>
<dbReference type="Gene3D" id="2.60.40.1080">
    <property type="match status" value="2"/>
</dbReference>
<dbReference type="Gene3D" id="2.160.20.10">
    <property type="entry name" value="Single-stranded right-handed beta-helix, Pectin lyase-like"/>
    <property type="match status" value="1"/>
</dbReference>
<dbReference type="CDD" id="cd14948">
    <property type="entry name" value="BACON"/>
    <property type="match status" value="1"/>
</dbReference>
<evidence type="ECO:0000313" key="5">
    <source>
        <dbReference type="EMBL" id="MFB9054921.1"/>
    </source>
</evidence>
<dbReference type="Pfam" id="PF08787">
    <property type="entry name" value="Alginate_lyase2"/>
    <property type="match status" value="2"/>
</dbReference>
<dbReference type="Pfam" id="PF02368">
    <property type="entry name" value="Big_2"/>
    <property type="match status" value="2"/>
</dbReference>
<gene>
    <name evidence="5" type="ORF">ACFFVB_17695</name>
</gene>
<dbReference type="InterPro" id="IPR008979">
    <property type="entry name" value="Galactose-bd-like_sf"/>
</dbReference>
<feature type="region of interest" description="Disordered" evidence="2">
    <location>
        <begin position="506"/>
        <end position="538"/>
    </location>
</feature>
<dbReference type="Gene3D" id="2.60.120.260">
    <property type="entry name" value="Galactose-binding domain-like"/>
    <property type="match status" value="2"/>
</dbReference>
<evidence type="ECO:0000259" key="4">
    <source>
        <dbReference type="PROSITE" id="PS50022"/>
    </source>
</evidence>
<evidence type="ECO:0000313" key="6">
    <source>
        <dbReference type="Proteomes" id="UP001589605"/>
    </source>
</evidence>
<dbReference type="PROSITE" id="PS50022">
    <property type="entry name" value="FA58C_3"/>
    <property type="match status" value="2"/>
</dbReference>
<dbReference type="InterPro" id="IPR012334">
    <property type="entry name" value="Pectin_lyas_fold"/>
</dbReference>
<dbReference type="InterPro" id="IPR006626">
    <property type="entry name" value="PbH1"/>
</dbReference>
<evidence type="ECO:0000256" key="2">
    <source>
        <dbReference type="SAM" id="MobiDB-lite"/>
    </source>
</evidence>
<dbReference type="InterPro" id="IPR013783">
    <property type="entry name" value="Ig-like_fold"/>
</dbReference>
<dbReference type="Pfam" id="PF00754">
    <property type="entry name" value="F5_F8_type_C"/>
    <property type="match status" value="2"/>
</dbReference>
<dbReference type="InterPro" id="IPR011050">
    <property type="entry name" value="Pectin_lyase_fold/virulence"/>
</dbReference>
<dbReference type="InterPro" id="IPR000421">
    <property type="entry name" value="FA58C"/>
</dbReference>
<feature type="domain" description="F5/8 type C" evidence="4">
    <location>
        <begin position="1337"/>
        <end position="1479"/>
    </location>
</feature>
<keyword evidence="1 3" id="KW-0732">Signal</keyword>
<dbReference type="Pfam" id="PF18962">
    <property type="entry name" value="Por_Secre_tail"/>
    <property type="match status" value="1"/>
</dbReference>
<dbReference type="InterPro" id="IPR024361">
    <property type="entry name" value="BACON"/>
</dbReference>
<dbReference type="RefSeq" id="WP_382384557.1">
    <property type="nucleotide sequence ID" value="NZ_JBHMEZ010000032.1"/>
</dbReference>
<organism evidence="5 6">
    <name type="scientific">Formosa undariae</name>
    <dbReference type="NCBI Taxonomy" id="1325436"/>
    <lineage>
        <taxon>Bacteria</taxon>
        <taxon>Pseudomonadati</taxon>
        <taxon>Bacteroidota</taxon>
        <taxon>Flavobacteriia</taxon>
        <taxon>Flavobacteriales</taxon>
        <taxon>Flavobacteriaceae</taxon>
        <taxon>Formosa</taxon>
    </lineage>
</organism>
<feature type="domain" description="F5/8 type C" evidence="4">
    <location>
        <begin position="887"/>
        <end position="1035"/>
    </location>
</feature>
<dbReference type="SUPFAM" id="SSF49373">
    <property type="entry name" value="Invasin/intimin cell-adhesion fragments"/>
    <property type="match status" value="2"/>
</dbReference>
<dbReference type="SUPFAM" id="SSF49785">
    <property type="entry name" value="Galactose-binding domain-like"/>
    <property type="match status" value="2"/>
</dbReference>
<name>A0ABV5F646_9FLAO</name>
<dbReference type="InterPro" id="IPR026444">
    <property type="entry name" value="Secre_tail"/>
</dbReference>
<evidence type="ECO:0000256" key="1">
    <source>
        <dbReference type="ARBA" id="ARBA00022729"/>
    </source>
</evidence>
<feature type="compositionally biased region" description="Low complexity" evidence="2">
    <location>
        <begin position="528"/>
        <end position="538"/>
    </location>
</feature>
<keyword evidence="6" id="KW-1185">Reference proteome</keyword>
<feature type="chain" id="PRO_5046829983" evidence="3">
    <location>
        <begin position="28"/>
        <end position="1572"/>
    </location>
</feature>
<dbReference type="SMART" id="SM00710">
    <property type="entry name" value="PbH1"/>
    <property type="match status" value="5"/>
</dbReference>
<dbReference type="CDD" id="cd14251">
    <property type="entry name" value="PL-6"/>
    <property type="match status" value="1"/>
</dbReference>
<protein>
    <submittedName>
        <fullName evidence="5">Chondroitinase-B domain-containing protein</fullName>
    </submittedName>
</protein>